<dbReference type="Pfam" id="PF00672">
    <property type="entry name" value="HAMP"/>
    <property type="match status" value="1"/>
</dbReference>
<dbReference type="SUPFAM" id="SSF158472">
    <property type="entry name" value="HAMP domain-like"/>
    <property type="match status" value="1"/>
</dbReference>
<evidence type="ECO:0000256" key="12">
    <source>
        <dbReference type="SAM" id="Phobius"/>
    </source>
</evidence>
<evidence type="ECO:0000259" key="14">
    <source>
        <dbReference type="PROSITE" id="PS50885"/>
    </source>
</evidence>
<dbReference type="RefSeq" id="WP_319953489.1">
    <property type="nucleotide sequence ID" value="NZ_JAXAVX010000002.1"/>
</dbReference>
<dbReference type="InterPro" id="IPR005467">
    <property type="entry name" value="His_kinase_dom"/>
</dbReference>
<feature type="region of interest" description="Disordered" evidence="11">
    <location>
        <begin position="455"/>
        <end position="485"/>
    </location>
</feature>
<proteinExistence type="predicted"/>
<evidence type="ECO:0000256" key="5">
    <source>
        <dbReference type="ARBA" id="ARBA00022679"/>
    </source>
</evidence>
<dbReference type="CDD" id="cd00082">
    <property type="entry name" value="HisKA"/>
    <property type="match status" value="1"/>
</dbReference>
<keyword evidence="4" id="KW-0597">Phosphoprotein</keyword>
<feature type="domain" description="Histidine kinase" evidence="13">
    <location>
        <begin position="252"/>
        <end position="463"/>
    </location>
</feature>
<dbReference type="PRINTS" id="PR00344">
    <property type="entry name" value="BCTRLSENSOR"/>
</dbReference>
<evidence type="ECO:0000256" key="10">
    <source>
        <dbReference type="ARBA" id="ARBA00023136"/>
    </source>
</evidence>
<evidence type="ECO:0000313" key="15">
    <source>
        <dbReference type="EMBL" id="MDX8151339.1"/>
    </source>
</evidence>
<feature type="transmembrane region" description="Helical" evidence="12">
    <location>
        <begin position="12"/>
        <end position="31"/>
    </location>
</feature>
<reference evidence="15 16" key="1">
    <citation type="submission" date="2023-11" db="EMBL/GenBank/DDBJ databases">
        <authorList>
            <person name="Xu M."/>
            <person name="Jiang T."/>
        </authorList>
    </citation>
    <scope>NUCLEOTIDE SEQUENCE [LARGE SCALE GENOMIC DNA]</scope>
    <source>
        <strain evidence="15 16">SD</strain>
    </source>
</reference>
<dbReference type="PANTHER" id="PTHR45436">
    <property type="entry name" value="SENSOR HISTIDINE KINASE YKOH"/>
    <property type="match status" value="1"/>
</dbReference>
<dbReference type="InterPro" id="IPR036097">
    <property type="entry name" value="HisK_dim/P_sf"/>
</dbReference>
<accession>A0ABU4VJQ6</accession>
<dbReference type="GO" id="GO:0016301">
    <property type="term" value="F:kinase activity"/>
    <property type="evidence" value="ECO:0007669"/>
    <property type="project" value="UniProtKB-KW"/>
</dbReference>
<evidence type="ECO:0000256" key="9">
    <source>
        <dbReference type="ARBA" id="ARBA00023012"/>
    </source>
</evidence>
<keyword evidence="10 12" id="KW-0472">Membrane</keyword>
<evidence type="ECO:0000256" key="6">
    <source>
        <dbReference type="ARBA" id="ARBA00022692"/>
    </source>
</evidence>
<organism evidence="15 16">
    <name type="scientific">Patulibacter brassicae</name>
    <dbReference type="NCBI Taxonomy" id="1705717"/>
    <lineage>
        <taxon>Bacteria</taxon>
        <taxon>Bacillati</taxon>
        <taxon>Actinomycetota</taxon>
        <taxon>Thermoleophilia</taxon>
        <taxon>Solirubrobacterales</taxon>
        <taxon>Patulibacteraceae</taxon>
        <taxon>Patulibacter</taxon>
    </lineage>
</organism>
<evidence type="ECO:0000256" key="1">
    <source>
        <dbReference type="ARBA" id="ARBA00000085"/>
    </source>
</evidence>
<dbReference type="PANTHER" id="PTHR45436:SF5">
    <property type="entry name" value="SENSOR HISTIDINE KINASE TRCS"/>
    <property type="match status" value="1"/>
</dbReference>
<dbReference type="Gene3D" id="1.10.287.130">
    <property type="match status" value="1"/>
</dbReference>
<comment type="caution">
    <text evidence="15">The sequence shown here is derived from an EMBL/GenBank/DDBJ whole genome shotgun (WGS) entry which is preliminary data.</text>
</comment>
<dbReference type="EC" id="2.7.13.3" evidence="3"/>
<dbReference type="InterPro" id="IPR050428">
    <property type="entry name" value="TCS_sensor_his_kinase"/>
</dbReference>
<dbReference type="InterPro" id="IPR036890">
    <property type="entry name" value="HATPase_C_sf"/>
</dbReference>
<gene>
    <name evidence="15" type="ORF">SK069_07040</name>
</gene>
<keyword evidence="6 12" id="KW-0812">Transmembrane</keyword>
<dbReference type="SMART" id="SM00387">
    <property type="entry name" value="HATPase_c"/>
    <property type="match status" value="1"/>
</dbReference>
<keyword evidence="16" id="KW-1185">Reference proteome</keyword>
<dbReference type="SUPFAM" id="SSF47384">
    <property type="entry name" value="Homodimeric domain of signal transducing histidine kinase"/>
    <property type="match status" value="1"/>
</dbReference>
<name>A0ABU4VJQ6_9ACTN</name>
<evidence type="ECO:0000256" key="8">
    <source>
        <dbReference type="ARBA" id="ARBA00022989"/>
    </source>
</evidence>
<evidence type="ECO:0000256" key="2">
    <source>
        <dbReference type="ARBA" id="ARBA00004236"/>
    </source>
</evidence>
<dbReference type="SUPFAM" id="SSF55874">
    <property type="entry name" value="ATPase domain of HSP90 chaperone/DNA topoisomerase II/histidine kinase"/>
    <property type="match status" value="1"/>
</dbReference>
<sequence length="485" mass="52640">MLVLRNLRSRLTVGVVAVLSVVLVIAGALVADAADRTEREALDDRLRRTAELLDVTARDVVQQGQLDDLDRQRLDQTLRVTGSSLRIVIQGAAVDGGEAGRPFPRVGRLPLGYSSHESGGQRYRIYVKSVDLSDAGRDVLEGRVEVSSTLRILERRGERLERRLLLIGLLVLVTTGLATWLAADLVLRPLRRLRRAARGIESDDDLEQRVPVQGPEELRALARSFNAMLGRLERSSGERQQALAATRRFAADAGHELRTPLTSVQAALSTVHRHPSIDPETRTAIIGDALAEQRRLVTLLDGLQALARGDANPVDQVDVDLAGVVAEAAGAIAARHPDVALRTTLPERLVVRGWEPGLRVLADNLLVNAARHGRPGGTISASARRIEGGRAALVVEDDGPGIPVEERERLFEPFVRGRDVERPGSGLGLALVAQQVRHHGATIRIDDSPLGGARFTVEFPPPDAVGHAAAPPSPPEPRRRWSRRP</sequence>
<evidence type="ECO:0000256" key="4">
    <source>
        <dbReference type="ARBA" id="ARBA00022553"/>
    </source>
</evidence>
<feature type="transmembrane region" description="Helical" evidence="12">
    <location>
        <begin position="164"/>
        <end position="183"/>
    </location>
</feature>
<dbReference type="InterPro" id="IPR004358">
    <property type="entry name" value="Sig_transdc_His_kin-like_C"/>
</dbReference>
<dbReference type="CDD" id="cd06225">
    <property type="entry name" value="HAMP"/>
    <property type="match status" value="1"/>
</dbReference>
<keyword evidence="8 12" id="KW-1133">Transmembrane helix</keyword>
<dbReference type="CDD" id="cd00075">
    <property type="entry name" value="HATPase"/>
    <property type="match status" value="1"/>
</dbReference>
<dbReference type="SMART" id="SM00304">
    <property type="entry name" value="HAMP"/>
    <property type="match status" value="1"/>
</dbReference>
<dbReference type="Pfam" id="PF00512">
    <property type="entry name" value="HisKA"/>
    <property type="match status" value="1"/>
</dbReference>
<evidence type="ECO:0000256" key="7">
    <source>
        <dbReference type="ARBA" id="ARBA00022777"/>
    </source>
</evidence>
<dbReference type="EMBL" id="JAXAVX010000002">
    <property type="protein sequence ID" value="MDX8151339.1"/>
    <property type="molecule type" value="Genomic_DNA"/>
</dbReference>
<dbReference type="Gene3D" id="3.30.565.10">
    <property type="entry name" value="Histidine kinase-like ATPase, C-terminal domain"/>
    <property type="match status" value="1"/>
</dbReference>
<dbReference type="Proteomes" id="UP001277761">
    <property type="component" value="Unassembled WGS sequence"/>
</dbReference>
<keyword evidence="5" id="KW-0808">Transferase</keyword>
<comment type="subcellular location">
    <subcellularLocation>
        <location evidence="2">Cell membrane</location>
    </subcellularLocation>
</comment>
<evidence type="ECO:0000256" key="3">
    <source>
        <dbReference type="ARBA" id="ARBA00012438"/>
    </source>
</evidence>
<dbReference type="Gene3D" id="6.10.340.10">
    <property type="match status" value="1"/>
</dbReference>
<dbReference type="PROSITE" id="PS50885">
    <property type="entry name" value="HAMP"/>
    <property type="match status" value="1"/>
</dbReference>
<dbReference type="Pfam" id="PF02518">
    <property type="entry name" value="HATPase_c"/>
    <property type="match status" value="1"/>
</dbReference>
<dbReference type="InterPro" id="IPR003661">
    <property type="entry name" value="HisK_dim/P_dom"/>
</dbReference>
<dbReference type="PROSITE" id="PS50109">
    <property type="entry name" value="HIS_KIN"/>
    <property type="match status" value="1"/>
</dbReference>
<dbReference type="SMART" id="SM00388">
    <property type="entry name" value="HisKA"/>
    <property type="match status" value="1"/>
</dbReference>
<dbReference type="InterPro" id="IPR003594">
    <property type="entry name" value="HATPase_dom"/>
</dbReference>
<protein>
    <recommendedName>
        <fullName evidence="3">histidine kinase</fullName>
        <ecNumber evidence="3">2.7.13.3</ecNumber>
    </recommendedName>
</protein>
<evidence type="ECO:0000313" key="16">
    <source>
        <dbReference type="Proteomes" id="UP001277761"/>
    </source>
</evidence>
<dbReference type="InterPro" id="IPR003660">
    <property type="entry name" value="HAMP_dom"/>
</dbReference>
<comment type="catalytic activity">
    <reaction evidence="1">
        <text>ATP + protein L-histidine = ADP + protein N-phospho-L-histidine.</text>
        <dbReference type="EC" id="2.7.13.3"/>
    </reaction>
</comment>
<evidence type="ECO:0000259" key="13">
    <source>
        <dbReference type="PROSITE" id="PS50109"/>
    </source>
</evidence>
<evidence type="ECO:0000256" key="11">
    <source>
        <dbReference type="SAM" id="MobiDB-lite"/>
    </source>
</evidence>
<keyword evidence="7 15" id="KW-0418">Kinase</keyword>
<feature type="domain" description="HAMP" evidence="14">
    <location>
        <begin position="184"/>
        <end position="237"/>
    </location>
</feature>
<keyword evidence="9" id="KW-0902">Two-component regulatory system</keyword>